<dbReference type="EMBL" id="HG994585">
    <property type="protein sequence ID" value="CAF2971232.1"/>
    <property type="molecule type" value="Genomic_DNA"/>
</dbReference>
<keyword evidence="3" id="KW-1185">Reference proteome</keyword>
<protein>
    <submittedName>
        <fullName evidence="2">(salmon louse) hypothetical protein</fullName>
    </submittedName>
</protein>
<reference evidence="2" key="1">
    <citation type="submission" date="2021-02" db="EMBL/GenBank/DDBJ databases">
        <authorList>
            <person name="Bekaert M."/>
        </authorList>
    </citation>
    <scope>NUCLEOTIDE SEQUENCE</scope>
    <source>
        <strain evidence="2">IoA-00</strain>
    </source>
</reference>
<sequence>MITSFFKHNENEEHDDEYPSASKSEDVGGRAVLLEVQREESAVEVDGESEAKYDDEADAGFATWAQVQKRKLLKLAKINEAAFVSVGFCNWKKAPPRFNSYQASNSHRLAMVANCFKPDSKIDMKMDVNHRQQQEIAQRAMIKVFKSLRFLLRQSLSFRGHT</sequence>
<organism evidence="2 3">
    <name type="scientific">Lepeophtheirus salmonis</name>
    <name type="common">Salmon louse</name>
    <name type="synonym">Caligus salmonis</name>
    <dbReference type="NCBI Taxonomy" id="72036"/>
    <lineage>
        <taxon>Eukaryota</taxon>
        <taxon>Metazoa</taxon>
        <taxon>Ecdysozoa</taxon>
        <taxon>Arthropoda</taxon>
        <taxon>Crustacea</taxon>
        <taxon>Multicrustacea</taxon>
        <taxon>Hexanauplia</taxon>
        <taxon>Copepoda</taxon>
        <taxon>Siphonostomatoida</taxon>
        <taxon>Caligidae</taxon>
        <taxon>Lepeophtheirus</taxon>
    </lineage>
</organism>
<accession>A0A7R8HAG5</accession>
<dbReference type="AlphaFoldDB" id="A0A7R8HAG5"/>
<proteinExistence type="predicted"/>
<evidence type="ECO:0000313" key="3">
    <source>
        <dbReference type="Proteomes" id="UP000675881"/>
    </source>
</evidence>
<gene>
    <name evidence="2" type="ORF">LSAA_12052</name>
</gene>
<evidence type="ECO:0000256" key="1">
    <source>
        <dbReference type="SAM" id="MobiDB-lite"/>
    </source>
</evidence>
<name>A0A7R8HAG5_LEPSM</name>
<evidence type="ECO:0000313" key="2">
    <source>
        <dbReference type="EMBL" id="CAF2971232.1"/>
    </source>
</evidence>
<feature type="region of interest" description="Disordered" evidence="1">
    <location>
        <begin position="1"/>
        <end position="26"/>
    </location>
</feature>
<dbReference type="Proteomes" id="UP000675881">
    <property type="component" value="Chromosome 6"/>
</dbReference>